<evidence type="ECO:0000256" key="8">
    <source>
        <dbReference type="PROSITE-ProRule" id="PRU01363"/>
    </source>
</evidence>
<keyword evidence="14" id="KW-1185">Reference proteome</keyword>
<dbReference type="InterPro" id="IPR036736">
    <property type="entry name" value="ACP-like_sf"/>
</dbReference>
<dbReference type="GO" id="GO:0016874">
    <property type="term" value="F:ligase activity"/>
    <property type="evidence" value="ECO:0007669"/>
    <property type="project" value="UniProtKB-KW"/>
</dbReference>
<protein>
    <submittedName>
        <fullName evidence="13">Type I polyketide synthase</fullName>
        <ecNumber evidence="13">2.3.1.-</ecNumber>
        <ecNumber evidence="13">6.4.-.-</ecNumber>
    </submittedName>
</protein>
<dbReference type="SUPFAM" id="SSF53901">
    <property type="entry name" value="Thiolase-like"/>
    <property type="match status" value="1"/>
</dbReference>
<dbReference type="Pfam" id="PF14765">
    <property type="entry name" value="PS-DH"/>
    <property type="match status" value="1"/>
</dbReference>
<evidence type="ECO:0000256" key="6">
    <source>
        <dbReference type="ARBA" id="ARBA00023268"/>
    </source>
</evidence>
<feature type="region of interest" description="N-terminal hotdog fold" evidence="8">
    <location>
        <begin position="904"/>
        <end position="1035"/>
    </location>
</feature>
<evidence type="ECO:0000256" key="2">
    <source>
        <dbReference type="ARBA" id="ARBA00022450"/>
    </source>
</evidence>
<dbReference type="CDD" id="cd08956">
    <property type="entry name" value="KR_3_FAS_SDR_x"/>
    <property type="match status" value="1"/>
</dbReference>
<keyword evidence="5" id="KW-0045">Antibiotic biosynthesis</keyword>
<dbReference type="InterPro" id="IPR013968">
    <property type="entry name" value="PKS_KR"/>
</dbReference>
<feature type="domain" description="Ketosynthase family 3 (KS3)" evidence="11">
    <location>
        <begin position="36"/>
        <end position="455"/>
    </location>
</feature>
<comment type="caution">
    <text evidence="13">The sequence shown here is derived from an EMBL/GenBank/DDBJ whole genome shotgun (WGS) entry which is preliminary data.</text>
</comment>
<dbReference type="InterPro" id="IPR014031">
    <property type="entry name" value="Ketoacyl_synth_C"/>
</dbReference>
<dbReference type="InterPro" id="IPR016036">
    <property type="entry name" value="Malonyl_transacylase_ACP-bd"/>
</dbReference>
<dbReference type="PANTHER" id="PTHR43775:SF51">
    <property type="entry name" value="INACTIVE PHENOLPHTHIOCEROL SYNTHESIS POLYKETIDE SYNTHASE TYPE I PKS1-RELATED"/>
    <property type="match status" value="1"/>
</dbReference>
<dbReference type="Pfam" id="PF22953">
    <property type="entry name" value="SpnB_Rossmann"/>
    <property type="match status" value="1"/>
</dbReference>
<dbReference type="SMART" id="SM00826">
    <property type="entry name" value="PKS_DH"/>
    <property type="match status" value="1"/>
</dbReference>
<dbReference type="InterPro" id="IPR049900">
    <property type="entry name" value="PKS_mFAS_DH"/>
</dbReference>
<feature type="domain" description="PKS/mFAS DH" evidence="12">
    <location>
        <begin position="904"/>
        <end position="1186"/>
    </location>
</feature>
<dbReference type="EC" id="2.3.1.-" evidence="13"/>
<dbReference type="Gene3D" id="3.30.70.3290">
    <property type="match status" value="1"/>
</dbReference>
<dbReference type="Gene3D" id="3.40.366.10">
    <property type="entry name" value="Malonyl-Coenzyme A Acyl Carrier Protein, domain 2"/>
    <property type="match status" value="1"/>
</dbReference>
<dbReference type="SUPFAM" id="SSF52151">
    <property type="entry name" value="FabD/lysophospholipase-like"/>
    <property type="match status" value="1"/>
</dbReference>
<evidence type="ECO:0000256" key="7">
    <source>
        <dbReference type="ARBA" id="ARBA00023315"/>
    </source>
</evidence>
<dbReference type="InterPro" id="IPR049552">
    <property type="entry name" value="PKS_DH_N"/>
</dbReference>
<dbReference type="SMART" id="SM00827">
    <property type="entry name" value="PKS_AT"/>
    <property type="match status" value="1"/>
</dbReference>
<dbReference type="InterPro" id="IPR049551">
    <property type="entry name" value="PKS_DH_C"/>
</dbReference>
<dbReference type="InterPro" id="IPR055123">
    <property type="entry name" value="SpnB-like_Rossmann"/>
</dbReference>
<dbReference type="SMART" id="SM00823">
    <property type="entry name" value="PKS_PP"/>
    <property type="match status" value="1"/>
</dbReference>
<evidence type="ECO:0000259" key="11">
    <source>
        <dbReference type="PROSITE" id="PS52004"/>
    </source>
</evidence>
<keyword evidence="6" id="KW-0511">Multifunctional enzyme</keyword>
<evidence type="ECO:0000256" key="1">
    <source>
        <dbReference type="ARBA" id="ARBA00004792"/>
    </source>
</evidence>
<dbReference type="InterPro" id="IPR020841">
    <property type="entry name" value="PKS_Beta-ketoAc_synthase_dom"/>
</dbReference>
<feature type="region of interest" description="Disordered" evidence="9">
    <location>
        <begin position="1813"/>
        <end position="1843"/>
    </location>
</feature>
<dbReference type="Proteomes" id="UP001599542">
    <property type="component" value="Unassembled WGS sequence"/>
</dbReference>
<gene>
    <name evidence="13" type="ORF">ACFW6T_12855</name>
</gene>
<dbReference type="Gene3D" id="3.10.129.110">
    <property type="entry name" value="Polyketide synthase dehydratase"/>
    <property type="match status" value="1"/>
</dbReference>
<dbReference type="SUPFAM" id="SSF51735">
    <property type="entry name" value="NAD(P)-binding Rossmann-fold domains"/>
    <property type="match status" value="2"/>
</dbReference>
<evidence type="ECO:0000256" key="3">
    <source>
        <dbReference type="ARBA" id="ARBA00022553"/>
    </source>
</evidence>
<dbReference type="InterPro" id="IPR050091">
    <property type="entry name" value="PKS_NRPS_Biosynth_Enz"/>
</dbReference>
<dbReference type="InterPro" id="IPR014030">
    <property type="entry name" value="Ketoacyl_synth_N"/>
</dbReference>
<dbReference type="PROSITE" id="PS00606">
    <property type="entry name" value="KS3_1"/>
    <property type="match status" value="1"/>
</dbReference>
<dbReference type="InterPro" id="IPR016039">
    <property type="entry name" value="Thiolase-like"/>
</dbReference>
<dbReference type="SUPFAM" id="SSF55048">
    <property type="entry name" value="Probable ACP-binding domain of malonyl-CoA ACP transacylase"/>
    <property type="match status" value="1"/>
</dbReference>
<dbReference type="Pfam" id="PF21089">
    <property type="entry name" value="PKS_DH_N"/>
    <property type="match status" value="1"/>
</dbReference>
<keyword evidence="13" id="KW-0436">Ligase</keyword>
<feature type="active site" description="Proton donor; for dehydratase activity" evidence="8">
    <location>
        <position position="1106"/>
    </location>
</feature>
<evidence type="ECO:0000256" key="4">
    <source>
        <dbReference type="ARBA" id="ARBA00022679"/>
    </source>
</evidence>
<feature type="active site" description="Proton acceptor; for dehydratase activity" evidence="8">
    <location>
        <position position="936"/>
    </location>
</feature>
<dbReference type="InterPro" id="IPR020806">
    <property type="entry name" value="PKS_PP-bd"/>
</dbReference>
<keyword evidence="4 13" id="KW-0808">Transferase</keyword>
<dbReference type="SMART" id="SM00825">
    <property type="entry name" value="PKS_KS"/>
    <property type="match status" value="1"/>
</dbReference>
<feature type="compositionally biased region" description="Low complexity" evidence="9">
    <location>
        <begin position="1822"/>
        <end position="1833"/>
    </location>
</feature>
<reference evidence="13 14" key="1">
    <citation type="submission" date="2024-09" db="EMBL/GenBank/DDBJ databases">
        <title>The Natural Products Discovery Center: Release of the First 8490 Sequenced Strains for Exploring Actinobacteria Biosynthetic Diversity.</title>
        <authorList>
            <person name="Kalkreuter E."/>
            <person name="Kautsar S.A."/>
            <person name="Yang D."/>
            <person name="Bader C.D."/>
            <person name="Teijaro C.N."/>
            <person name="Fluegel L."/>
            <person name="Davis C.M."/>
            <person name="Simpson J.R."/>
            <person name="Lauterbach L."/>
            <person name="Steele A.D."/>
            <person name="Gui C."/>
            <person name="Meng S."/>
            <person name="Li G."/>
            <person name="Viehrig K."/>
            <person name="Ye F."/>
            <person name="Su P."/>
            <person name="Kiefer A.F."/>
            <person name="Nichols A."/>
            <person name="Cepeda A.J."/>
            <person name="Yan W."/>
            <person name="Fan B."/>
            <person name="Jiang Y."/>
            <person name="Adhikari A."/>
            <person name="Zheng C.-J."/>
            <person name="Schuster L."/>
            <person name="Cowan T.M."/>
            <person name="Smanski M.J."/>
            <person name="Chevrette M.G."/>
            <person name="De Carvalho L.P.S."/>
            <person name="Shen B."/>
        </authorList>
    </citation>
    <scope>NUCLEOTIDE SEQUENCE [LARGE SCALE GENOMIC DNA]</scope>
    <source>
        <strain evidence="13 14">NPDC058753</strain>
    </source>
</reference>
<dbReference type="InterPro" id="IPR001227">
    <property type="entry name" value="Ac_transferase_dom_sf"/>
</dbReference>
<dbReference type="PROSITE" id="PS52019">
    <property type="entry name" value="PKS_MFAS_DH"/>
    <property type="match status" value="1"/>
</dbReference>
<keyword evidence="2" id="KW-0596">Phosphopantetheine</keyword>
<dbReference type="EC" id="6.4.-.-" evidence="13"/>
<dbReference type="InterPro" id="IPR036291">
    <property type="entry name" value="NAD(P)-bd_dom_sf"/>
</dbReference>
<dbReference type="Pfam" id="PF02801">
    <property type="entry name" value="Ketoacyl-synt_C"/>
    <property type="match status" value="1"/>
</dbReference>
<dbReference type="Gene3D" id="3.40.50.720">
    <property type="entry name" value="NAD(P)-binding Rossmann-like Domain"/>
    <property type="match status" value="1"/>
</dbReference>
<dbReference type="PROSITE" id="PS52004">
    <property type="entry name" value="KS3_2"/>
    <property type="match status" value="1"/>
</dbReference>
<dbReference type="InterPro" id="IPR016035">
    <property type="entry name" value="Acyl_Trfase/lysoPLipase"/>
</dbReference>
<dbReference type="GO" id="GO:0016746">
    <property type="term" value="F:acyltransferase activity"/>
    <property type="evidence" value="ECO:0007669"/>
    <property type="project" value="UniProtKB-KW"/>
</dbReference>
<evidence type="ECO:0000313" key="14">
    <source>
        <dbReference type="Proteomes" id="UP001599542"/>
    </source>
</evidence>
<dbReference type="InterPro" id="IPR009081">
    <property type="entry name" value="PP-bd_ACP"/>
</dbReference>
<dbReference type="PROSITE" id="PS00012">
    <property type="entry name" value="PHOSPHOPANTETHEINE"/>
    <property type="match status" value="1"/>
</dbReference>
<organism evidence="13 14">
    <name type="scientific">Kitasatospora phosalacinea</name>
    <dbReference type="NCBI Taxonomy" id="2065"/>
    <lineage>
        <taxon>Bacteria</taxon>
        <taxon>Bacillati</taxon>
        <taxon>Actinomycetota</taxon>
        <taxon>Actinomycetes</taxon>
        <taxon>Kitasatosporales</taxon>
        <taxon>Streptomycetaceae</taxon>
        <taxon>Kitasatospora</taxon>
    </lineage>
</organism>
<feature type="compositionally biased region" description="Acidic residues" evidence="9">
    <location>
        <begin position="1834"/>
        <end position="1843"/>
    </location>
</feature>
<dbReference type="RefSeq" id="WP_380563801.1">
    <property type="nucleotide sequence ID" value="NZ_JBHYPX010000021.1"/>
</dbReference>
<evidence type="ECO:0000256" key="5">
    <source>
        <dbReference type="ARBA" id="ARBA00023194"/>
    </source>
</evidence>
<dbReference type="PANTHER" id="PTHR43775">
    <property type="entry name" value="FATTY ACID SYNTHASE"/>
    <property type="match status" value="1"/>
</dbReference>
<feature type="region of interest" description="C-terminal hotdog fold" evidence="8">
    <location>
        <begin position="1047"/>
        <end position="1186"/>
    </location>
</feature>
<name>A0ABW6GJP0_9ACTN</name>
<evidence type="ECO:0000313" key="13">
    <source>
        <dbReference type="EMBL" id="MFE1352869.1"/>
    </source>
</evidence>
<dbReference type="CDD" id="cd00833">
    <property type="entry name" value="PKS"/>
    <property type="match status" value="1"/>
</dbReference>
<dbReference type="Pfam" id="PF00109">
    <property type="entry name" value="ketoacyl-synt"/>
    <property type="match status" value="1"/>
</dbReference>
<dbReference type="SMART" id="SM00822">
    <property type="entry name" value="PKS_KR"/>
    <property type="match status" value="1"/>
</dbReference>
<dbReference type="InterPro" id="IPR014043">
    <property type="entry name" value="Acyl_transferase_dom"/>
</dbReference>
<keyword evidence="3" id="KW-0597">Phosphoprotein</keyword>
<dbReference type="InterPro" id="IPR057326">
    <property type="entry name" value="KR_dom"/>
</dbReference>
<dbReference type="EMBL" id="JBHYPX010000021">
    <property type="protein sequence ID" value="MFE1352869.1"/>
    <property type="molecule type" value="Genomic_DNA"/>
</dbReference>
<dbReference type="InterPro" id="IPR032821">
    <property type="entry name" value="PKS_assoc"/>
</dbReference>
<sequence length="1862" mass="190370">MSESESTERIVAALRQAVLDNTVLRRDNDRLKAARNEPVAIIGMGCRYPGGVTSPADLWQLVADGGDAIGTFPADRGWDLGRLYEPGAAAPGTPYASGTTYSLDGGFLDRAGDFDAEFFGISPREALGMDPQQRILLEAAWEALEHAGIRPGTLRGTTTGVYAGVMYHDYGLGSSDGGLVSGRISYTLGLEGPAVSVDTACSSSLVGLHLAAQALRRGECTLALAGGVTVMTEPDMFVYFSEQRGLSPDGRCRAFADTANGVGCSEGAGVLLLERLSDARRNGHRVLAVLRGSAVNQDGASSGITVPNGPAQQRVIRAALADAGLTAADVDAVEAHGTGTTLGDPIEAQALLATYGRERPEDGRPLWLGSVKSNLGHTQAAAGVAGVIKMVMALRHGVLPRTLHVDAPSTHVDWSSGGVQLLTEQVPWPAGERVRRAAVSAFGLSGTNAHVIVEEAAPHSPEAVETSGGGVVAWPVSARSAEALRAQAERLLSGAEGAEPAAVGRALATARTHFEHRAVVVGAEREELLAGLRAIAEGEEAGQVGSAGRLAFLFTGQGSQRLGMGRELYGRFPVFAAALDEVCALLDKGLERPLKDVMWSDTEALNLTGYAQCALFAVEVALQRLFASWGVRPDAVAGHSIGEFAAAYTAGVWSLEDACTLVGARARLMQALPTGGAMVAIAATEEDVRAALVPGVDIAAVNGPRAVVVSGEAEAVAKVAAGFQRTKALTVSHAFHSALMEPMLAEFRTVATQLTYHQPNMTVVSTLTGKTAEELELTSPDYWVRQVRESVRFADAITTLTTLNVSRFLELGPDAVLTATAAQSTGDEHLLVPALRRGRPEEQSAVTALATLHAHGTPVDWHAFYPDTTPLADLPTYPFQRQRYWLYSDAGRDATGSGLEAVEHPFLGAGTALADGEGWVFAGRVSVDAFPWLADHAVSGQVLLPGTAFADLALTAGARVGCGQVEELVLEAPLVFGPDVPGRVAGARAVQVRVGAAGADGGREVAVYSRAADASSAGEWLRHASGRLAVAGAEGFTDLAVWPPQGAQVLDVSAAYEVLGASGLRYGPVFRGLRAAWRRGEELFAEVSLPEGARADGFAVHPALLDSAMHAGAVRDAEAGDGGGPPLVPFSWGGMAVHAAGAGALRVRVRPAGGGSVAVHCADATGAPVFSADSLSVRPAPQPTRGAADDSLLVLDWVPAGPATRAGGRSWAVLGADAADGAGLAAALAASGAGVGAVHPDLAALRAALAAGAAAPDLVVVPCLPAAGEAPGVAGVHERVHRVLALVQGWLDEELLDGSRLAVVTRRAVATGPADPAVADLAGAAVWGLLRTVEAEHPGRTLLVDLDHDPDLDGAGGLPAVFALAEQQVALRGDRVLVPRLARAAGAGAGWPAVAAGPELSSGTVLLTGGTGVLGALVARHLVVAHGVDSLLLVSRRGADGPGAAELAAELTGLGARVRLEAADAADPAALAALLGSLPADRPLTGVVHCAGVLDDGVLGSMTPERMDAVLRPKADVAWHLHELTKGMDLAAFVLFSSVAGTWGAPGQANYAAANAFLDGLAAQRRSAGLVGQSLAWGLWAELGMGGALSRTDLVRMARSGVLGLSTEEGLALFDTALGLPAPLLVPIALDRGALRTQGEELPAILDGLAGPRVGGGAARPAPAAADGGPAVLSARLAGLDAGGAQRVFEDLVRGLAATVLGHAGAAAIGPRQPFQDMGFDSLSTVELRNRLAAASGLRLPATVVFDYPNPAELAAHLRERFVPAPAEAGPPTGGPDELAALRRAFGSIPVERLRAAGVYEALLGLVGPDPAPAPAAPVPAPAATAAAAAVASPDDDEDEDDLDELDAQSLIDLALGDGSSH</sequence>
<dbReference type="InterPro" id="IPR020807">
    <property type="entry name" value="PKS_DH"/>
</dbReference>
<dbReference type="SMART" id="SM01294">
    <property type="entry name" value="PKS_PP_betabranch"/>
    <property type="match status" value="1"/>
</dbReference>
<dbReference type="Gene3D" id="3.40.47.10">
    <property type="match status" value="1"/>
</dbReference>
<comment type="pathway">
    <text evidence="1">Antibiotic biosynthesis.</text>
</comment>
<dbReference type="Pfam" id="PF00550">
    <property type="entry name" value="PP-binding"/>
    <property type="match status" value="1"/>
</dbReference>
<dbReference type="PROSITE" id="PS50075">
    <property type="entry name" value="CARRIER"/>
    <property type="match status" value="1"/>
</dbReference>
<dbReference type="InterPro" id="IPR018201">
    <property type="entry name" value="Ketoacyl_synth_AS"/>
</dbReference>
<dbReference type="InterPro" id="IPR006162">
    <property type="entry name" value="Ppantetheine_attach_site"/>
</dbReference>
<feature type="domain" description="Carrier" evidence="10">
    <location>
        <begin position="1687"/>
        <end position="1762"/>
    </location>
</feature>
<dbReference type="SUPFAM" id="SSF47336">
    <property type="entry name" value="ACP-like"/>
    <property type="match status" value="1"/>
</dbReference>
<dbReference type="InterPro" id="IPR042104">
    <property type="entry name" value="PKS_dehydratase_sf"/>
</dbReference>
<accession>A0ABW6GJP0</accession>
<dbReference type="Gene3D" id="1.10.1200.10">
    <property type="entry name" value="ACP-like"/>
    <property type="match status" value="1"/>
</dbReference>
<keyword evidence="7 13" id="KW-0012">Acyltransferase</keyword>
<dbReference type="Pfam" id="PF16197">
    <property type="entry name" value="KAsynt_C_assoc"/>
    <property type="match status" value="1"/>
</dbReference>
<dbReference type="Pfam" id="PF08659">
    <property type="entry name" value="KR"/>
    <property type="match status" value="1"/>
</dbReference>
<proteinExistence type="predicted"/>
<dbReference type="Pfam" id="PF00698">
    <property type="entry name" value="Acyl_transf_1"/>
    <property type="match status" value="1"/>
</dbReference>
<evidence type="ECO:0000259" key="12">
    <source>
        <dbReference type="PROSITE" id="PS52019"/>
    </source>
</evidence>
<evidence type="ECO:0000259" key="10">
    <source>
        <dbReference type="PROSITE" id="PS50075"/>
    </source>
</evidence>
<evidence type="ECO:0000256" key="9">
    <source>
        <dbReference type="SAM" id="MobiDB-lite"/>
    </source>
</evidence>